<dbReference type="Proteomes" id="UP000060699">
    <property type="component" value="Chromosome"/>
</dbReference>
<protein>
    <submittedName>
        <fullName evidence="3">Uncharacterized protein</fullName>
    </submittedName>
</protein>
<keyword evidence="4" id="KW-1185">Reference proteome</keyword>
<feature type="chain" id="PRO_5043388529" evidence="2">
    <location>
        <begin position="25"/>
        <end position="518"/>
    </location>
</feature>
<accession>A0A0U3MPR8</accession>
<feature type="signal peptide" evidence="2">
    <location>
        <begin position="1"/>
        <end position="24"/>
    </location>
</feature>
<sequence precursor="true">MSRGLLKCLLIMHSYLLFNPSSSADIHGPVGTDPSSVSSPPAADAAAPTPVEPRWVTEHLTAARYVRKHATNSDIVPSTPPVFEVVTLPQETPAEKEASGPQKPQWHPNLPVVRHTLSLAPIHTHAGLKATSPRLLLIPLSPQSGSSLSALLESILPERVRHLITLGPMPESYSAEFQPVRFTDYRTWNRPVPLTVTSRSDEHLGAGRVSTITVTPEPASYATAQSSKAEISADVQGAPSQAFGGVLIEEPTTKVIRHLHVDVSTPGLLDPSALRTASQWLGATVADGGSVAVVAMETPGHQSADGEDLNLMTMGGQLALGMAVRKNAAKWRKDHPQVTENHHPAATMLGSFARELHALHPELLGHVDHLCAQLEIDCSRRDAGPSASGRSPHQVFPSTLSALRRGAVAMPDTQGIRLSSWRPLKDGDPLAHQVQAQTQTSAMEDAQEETKEEDTASIASTSTFDPEGSTGWSSGTSDAGTMFEAEFGNRSRTYSTGSTDSDDSTGSTSTTGSLSTQA</sequence>
<organism evidence="3 4">
    <name type="scientific">Roseateles depolymerans</name>
    <dbReference type="NCBI Taxonomy" id="76731"/>
    <lineage>
        <taxon>Bacteria</taxon>
        <taxon>Pseudomonadati</taxon>
        <taxon>Pseudomonadota</taxon>
        <taxon>Betaproteobacteria</taxon>
        <taxon>Burkholderiales</taxon>
        <taxon>Sphaerotilaceae</taxon>
        <taxon>Roseateles</taxon>
    </lineage>
</organism>
<name>A0A0U3MPR8_9BURK</name>
<gene>
    <name evidence="3" type="ORF">RD2015_396</name>
</gene>
<feature type="compositionally biased region" description="Polar residues" evidence="1">
    <location>
        <begin position="457"/>
        <end position="479"/>
    </location>
</feature>
<dbReference type="AlphaFoldDB" id="A0A0U3MPR8"/>
<proteinExistence type="predicted"/>
<reference evidence="3 4" key="1">
    <citation type="submission" date="2015-12" db="EMBL/GenBank/DDBJ databases">
        <title>Complete genome of Roseateles depolymerans KCTC 42856.</title>
        <authorList>
            <person name="Kim K.M."/>
        </authorList>
    </citation>
    <scope>NUCLEOTIDE SEQUENCE [LARGE SCALE GENOMIC DNA]</scope>
    <source>
        <strain evidence="3 4">KCTC 42856</strain>
    </source>
</reference>
<feature type="compositionally biased region" description="Low complexity" evidence="1">
    <location>
        <begin position="32"/>
        <end position="49"/>
    </location>
</feature>
<feature type="compositionally biased region" description="Low complexity" evidence="1">
    <location>
        <begin position="493"/>
        <end position="518"/>
    </location>
</feature>
<evidence type="ECO:0000313" key="4">
    <source>
        <dbReference type="Proteomes" id="UP000060699"/>
    </source>
</evidence>
<evidence type="ECO:0000256" key="2">
    <source>
        <dbReference type="SAM" id="SignalP"/>
    </source>
</evidence>
<evidence type="ECO:0000256" key="1">
    <source>
        <dbReference type="SAM" id="MobiDB-lite"/>
    </source>
</evidence>
<feature type="region of interest" description="Disordered" evidence="1">
    <location>
        <begin position="29"/>
        <end position="50"/>
    </location>
</feature>
<dbReference type="EMBL" id="CP013729">
    <property type="protein sequence ID" value="ALV04899.1"/>
    <property type="molecule type" value="Genomic_DNA"/>
</dbReference>
<dbReference type="STRING" id="76731.RD2015_396"/>
<keyword evidence="2" id="KW-0732">Signal</keyword>
<evidence type="ECO:0000313" key="3">
    <source>
        <dbReference type="EMBL" id="ALV04899.1"/>
    </source>
</evidence>
<dbReference type="KEGG" id="rdp:RD2015_396"/>
<feature type="region of interest" description="Disordered" evidence="1">
    <location>
        <begin position="432"/>
        <end position="518"/>
    </location>
</feature>